<comment type="caution">
    <text evidence="1">The sequence shown here is derived from an EMBL/GenBank/DDBJ whole genome shotgun (WGS) entry which is preliminary data.</text>
</comment>
<sequence length="50" mass="5858">MANHCRGNMWSRDPPLGNVGSWGQCPSQVLVGWRWKLRLCERLWALIQHI</sequence>
<evidence type="ECO:0000313" key="1">
    <source>
        <dbReference type="EMBL" id="KAJ8029656.1"/>
    </source>
</evidence>
<dbReference type="EMBL" id="JAIZAY010000014">
    <property type="protein sequence ID" value="KAJ8029656.1"/>
    <property type="molecule type" value="Genomic_DNA"/>
</dbReference>
<gene>
    <name evidence="1" type="ORF">HOLleu_29104</name>
</gene>
<dbReference type="AlphaFoldDB" id="A0A9Q1H2E7"/>
<accession>A0A9Q1H2E7</accession>
<keyword evidence="2" id="KW-1185">Reference proteome</keyword>
<protein>
    <submittedName>
        <fullName evidence="1">Uncharacterized protein</fullName>
    </submittedName>
</protein>
<name>A0A9Q1H2E7_HOLLE</name>
<proteinExistence type="predicted"/>
<reference evidence="1" key="1">
    <citation type="submission" date="2021-10" db="EMBL/GenBank/DDBJ databases">
        <title>Tropical sea cucumber genome reveals ecological adaptation and Cuvierian tubules defense mechanism.</title>
        <authorList>
            <person name="Chen T."/>
        </authorList>
    </citation>
    <scope>NUCLEOTIDE SEQUENCE</scope>
    <source>
        <strain evidence="1">Nanhai2018</strain>
        <tissue evidence="1">Muscle</tissue>
    </source>
</reference>
<organism evidence="1 2">
    <name type="scientific">Holothuria leucospilota</name>
    <name type="common">Black long sea cucumber</name>
    <name type="synonym">Mertensiothuria leucospilota</name>
    <dbReference type="NCBI Taxonomy" id="206669"/>
    <lineage>
        <taxon>Eukaryota</taxon>
        <taxon>Metazoa</taxon>
        <taxon>Echinodermata</taxon>
        <taxon>Eleutherozoa</taxon>
        <taxon>Echinozoa</taxon>
        <taxon>Holothuroidea</taxon>
        <taxon>Aspidochirotacea</taxon>
        <taxon>Aspidochirotida</taxon>
        <taxon>Holothuriidae</taxon>
        <taxon>Holothuria</taxon>
    </lineage>
</organism>
<evidence type="ECO:0000313" key="2">
    <source>
        <dbReference type="Proteomes" id="UP001152320"/>
    </source>
</evidence>
<dbReference type="Proteomes" id="UP001152320">
    <property type="component" value="Chromosome 14"/>
</dbReference>